<dbReference type="EMBL" id="CAMXCT010005002">
    <property type="protein sequence ID" value="CAI4011094.1"/>
    <property type="molecule type" value="Genomic_DNA"/>
</dbReference>
<dbReference type="InterPro" id="IPR003615">
    <property type="entry name" value="HNH_nuc"/>
</dbReference>
<dbReference type="EMBL" id="CAMXCT020005002">
    <property type="protein sequence ID" value="CAL1164469.1"/>
    <property type="molecule type" value="Genomic_DNA"/>
</dbReference>
<name>A0A9P1DIQ3_9DINO</name>
<gene>
    <name evidence="2" type="ORF">C1SCF055_LOCUS36290</name>
</gene>
<dbReference type="SMART" id="SM00507">
    <property type="entry name" value="HNHc"/>
    <property type="match status" value="2"/>
</dbReference>
<reference evidence="2" key="1">
    <citation type="submission" date="2022-10" db="EMBL/GenBank/DDBJ databases">
        <authorList>
            <person name="Chen Y."/>
            <person name="Dougan E. K."/>
            <person name="Chan C."/>
            <person name="Rhodes N."/>
            <person name="Thang M."/>
        </authorList>
    </citation>
    <scope>NUCLEOTIDE SEQUENCE</scope>
</reference>
<evidence type="ECO:0000313" key="2">
    <source>
        <dbReference type="EMBL" id="CAI4011094.1"/>
    </source>
</evidence>
<dbReference type="InterPro" id="IPR044925">
    <property type="entry name" value="His-Me_finger_sf"/>
</dbReference>
<dbReference type="InterPro" id="IPR054307">
    <property type="entry name" value="I-HmuI_NUMOD-like"/>
</dbReference>
<evidence type="ECO:0000313" key="3">
    <source>
        <dbReference type="EMBL" id="CAL4798406.1"/>
    </source>
</evidence>
<keyword evidence="4" id="KW-1185">Reference proteome</keyword>
<proteinExistence type="predicted"/>
<evidence type="ECO:0000313" key="4">
    <source>
        <dbReference type="Proteomes" id="UP001152797"/>
    </source>
</evidence>
<dbReference type="Gene3D" id="3.90.75.20">
    <property type="match status" value="2"/>
</dbReference>
<dbReference type="SUPFAM" id="SSF64496">
    <property type="entry name" value="DNA-binding domain of intron-encoded endonucleases"/>
    <property type="match status" value="1"/>
</dbReference>
<feature type="domain" description="HNH nuclease" evidence="1">
    <location>
        <begin position="63"/>
        <end position="113"/>
    </location>
</feature>
<protein>
    <submittedName>
        <fullName evidence="3">HNH nuclease domain-containing protein</fullName>
    </submittedName>
</protein>
<feature type="domain" description="HNH nuclease" evidence="1">
    <location>
        <begin position="244"/>
        <end position="294"/>
    </location>
</feature>
<dbReference type="Pfam" id="PF13392">
    <property type="entry name" value="HNH_3"/>
    <property type="match status" value="2"/>
</dbReference>
<reference evidence="3 4" key="2">
    <citation type="submission" date="2024-05" db="EMBL/GenBank/DDBJ databases">
        <authorList>
            <person name="Chen Y."/>
            <person name="Shah S."/>
            <person name="Dougan E. K."/>
            <person name="Thang M."/>
            <person name="Chan C."/>
        </authorList>
    </citation>
    <scope>NUCLEOTIDE SEQUENCE [LARGE SCALE GENOMIC DNA]</scope>
</reference>
<dbReference type="InterPro" id="IPR036388">
    <property type="entry name" value="WH-like_DNA-bd_sf"/>
</dbReference>
<dbReference type="OrthoDB" id="430296at2759"/>
<accession>A0A9P1DIQ3</accession>
<dbReference type="Gene3D" id="1.10.10.10">
    <property type="entry name" value="Winged helix-like DNA-binding domain superfamily/Winged helix DNA-binding domain"/>
    <property type="match status" value="2"/>
</dbReference>
<organism evidence="2">
    <name type="scientific">Cladocopium goreaui</name>
    <dbReference type="NCBI Taxonomy" id="2562237"/>
    <lineage>
        <taxon>Eukaryota</taxon>
        <taxon>Sar</taxon>
        <taxon>Alveolata</taxon>
        <taxon>Dinophyceae</taxon>
        <taxon>Suessiales</taxon>
        <taxon>Symbiodiniaceae</taxon>
        <taxon>Cladocopium</taxon>
    </lineage>
</organism>
<sequence length="400" mass="44579">MLRAIKSAWCRPLPITCRPMSAQTLPLAKGTWQVSSYGRCCNSRGMIGLGSLHASGYRRVQLTEQQWYVHRVVKLTFHGLPGNDGAWQVHHRDGNKANNRLENLEFVSNSVNVKHSHADPSRGCGRSKISKPVLWRPVGSEIWQRYASVTRAAEQLGMAVSTISRCCTQRSSAKGFEFRFEKVLESALEGEQWRSMLDPATGTPVPGRMVSSLGRVRLKNGFTYYGSRFQSGYFQTSMRERNGTRRWPLVHRLVAAAFIGPSPTPEQCIVNHKDGNKGNNAVENLEYTTQAENVSHYFARAGGKSTTPKSTAKPVWSRACGREDGWEWHASMNKAANALGLNSSSVSACARGLIKQAGGYEFWLADVPDNKLLPGEEWRPIDFSLLQKDRKLRRKAAGLV</sequence>
<evidence type="ECO:0000259" key="1">
    <source>
        <dbReference type="SMART" id="SM00507"/>
    </source>
</evidence>
<dbReference type="Proteomes" id="UP001152797">
    <property type="component" value="Unassembled WGS sequence"/>
</dbReference>
<comment type="caution">
    <text evidence="2">The sequence shown here is derived from an EMBL/GenBank/DDBJ whole genome shotgun (WGS) entry which is preliminary data.</text>
</comment>
<dbReference type="SUPFAM" id="SSF54060">
    <property type="entry name" value="His-Me finger endonucleases"/>
    <property type="match status" value="2"/>
</dbReference>
<dbReference type="Pfam" id="PF22083">
    <property type="entry name" value="I-HmuI_NUMOD-like"/>
    <property type="match status" value="1"/>
</dbReference>
<dbReference type="EMBL" id="CAMXCT030005002">
    <property type="protein sequence ID" value="CAL4798406.1"/>
    <property type="molecule type" value="Genomic_DNA"/>
</dbReference>
<dbReference type="AlphaFoldDB" id="A0A9P1DIQ3"/>